<proteinExistence type="predicted"/>
<protein>
    <submittedName>
        <fullName evidence="1">Uncharacterized protein</fullName>
    </submittedName>
</protein>
<sequence>MLPQLVDIHQDYRQRAFDPADDTNDDSPLTPPATLDVNIPYSYNAKDQPQFMYNPPRDEYSPSPVDNQYYPNYPPYYNNQPRRPAVYHHLDPINTSALPVPLEHPDQLSPFNPNFSASLSAPYTYSPVSPDDHYGPSPPNTGTSSASAPVTLTLSQAPATSQPLLLHHHSSSLGPSPTESNSKTYSFIPLPGNAVKKRPRRRYDEIERLYQCSWPDCSKSYGTLNHLNAHVTMQKHGSKRSPNEFKELRKQWRKAKKEAEHQAHQAASAHSLAARRVASMQSLSTAGLSPLNTELRRTHTQEHLYEMQYLGSPIHATHLDLRHDMRDMRDMRHDMRNAYPSSAPSSTAGGPLAFAQMGGTPPTSAHPLDSPHHYSHPLPNHQSHSGLSMMHSAAPIPIAHHHQHHPHHSLSHQTQSHHIPGHMTSDGRYPLSLQLADFTEASNSNNLNGHGPSSNDASPRSVAADVNGMDGFTGRQRYGSAPSILWSSARSTYVSSVPTNNNDDSAYGEEGGERQEYAVTQQQQDNADGQINLNFNGMVAGMNMNLIGNVDGHRLPADSTLLTPLRGYEPPNLLPPSASSQQSQPSQYSGQQEINLGGPEMLNVGGGDNSETRPSTGHDSLRSANEDAY</sequence>
<name>A0ACB7J3B9_PLECO</name>
<organism evidence="1 2">
    <name type="scientific">Pleurotus cornucopiae</name>
    <name type="common">Cornucopia mushroom</name>
    <dbReference type="NCBI Taxonomy" id="5321"/>
    <lineage>
        <taxon>Eukaryota</taxon>
        <taxon>Fungi</taxon>
        <taxon>Dikarya</taxon>
        <taxon>Basidiomycota</taxon>
        <taxon>Agaricomycotina</taxon>
        <taxon>Agaricomycetes</taxon>
        <taxon>Agaricomycetidae</taxon>
        <taxon>Agaricales</taxon>
        <taxon>Pleurotineae</taxon>
        <taxon>Pleurotaceae</taxon>
        <taxon>Pleurotus</taxon>
    </lineage>
</organism>
<dbReference type="Proteomes" id="UP000824881">
    <property type="component" value="Unassembled WGS sequence"/>
</dbReference>
<gene>
    <name evidence="1" type="ORF">CCMSSC00406_0010201</name>
</gene>
<evidence type="ECO:0000313" key="1">
    <source>
        <dbReference type="EMBL" id="KAG9224068.1"/>
    </source>
</evidence>
<comment type="caution">
    <text evidence="1">The sequence shown here is derived from an EMBL/GenBank/DDBJ whole genome shotgun (WGS) entry which is preliminary data.</text>
</comment>
<keyword evidence="2" id="KW-1185">Reference proteome</keyword>
<evidence type="ECO:0000313" key="2">
    <source>
        <dbReference type="Proteomes" id="UP000824881"/>
    </source>
</evidence>
<reference evidence="1 2" key="1">
    <citation type="journal article" date="2021" name="Appl. Environ. Microbiol.">
        <title>Genetic linkage and physical mapping for an oyster mushroom Pleurotus cornucopiae and QTL analysis for the trait cap color.</title>
        <authorList>
            <person name="Zhang Y."/>
            <person name="Gao W."/>
            <person name="Sonnenberg A."/>
            <person name="Chen Q."/>
            <person name="Zhang J."/>
            <person name="Huang C."/>
        </authorList>
    </citation>
    <scope>NUCLEOTIDE SEQUENCE [LARGE SCALE GENOMIC DNA]</scope>
    <source>
        <strain evidence="1">CCMSSC00406</strain>
    </source>
</reference>
<dbReference type="EMBL" id="WQMT02000004">
    <property type="protein sequence ID" value="KAG9224068.1"/>
    <property type="molecule type" value="Genomic_DNA"/>
</dbReference>
<accession>A0ACB7J3B9</accession>